<proteinExistence type="predicted"/>
<keyword evidence="2" id="KW-1185">Reference proteome</keyword>
<comment type="caution">
    <text evidence="1">The sequence shown here is derived from an EMBL/GenBank/DDBJ whole genome shotgun (WGS) entry which is preliminary data.</text>
</comment>
<evidence type="ECO:0008006" key="3">
    <source>
        <dbReference type="Google" id="ProtNLM"/>
    </source>
</evidence>
<evidence type="ECO:0000313" key="2">
    <source>
        <dbReference type="Proteomes" id="UP001500621"/>
    </source>
</evidence>
<evidence type="ECO:0000313" key="1">
    <source>
        <dbReference type="EMBL" id="GAA4670135.1"/>
    </source>
</evidence>
<accession>A0ABP8VU60</accession>
<dbReference type="Gene3D" id="3.90.1200.10">
    <property type="match status" value="1"/>
</dbReference>
<protein>
    <recommendedName>
        <fullName evidence="3">Aminoglycoside phosphotransferase domain-containing protein</fullName>
    </recommendedName>
</protein>
<dbReference type="Proteomes" id="UP001500621">
    <property type="component" value="Unassembled WGS sequence"/>
</dbReference>
<gene>
    <name evidence="1" type="ORF">GCM10023226_03360</name>
</gene>
<dbReference type="NCBIfam" id="NF038156">
    <property type="entry name" value="lant_syn_V_LxmK"/>
    <property type="match status" value="1"/>
</dbReference>
<dbReference type="SUPFAM" id="SSF56112">
    <property type="entry name" value="Protein kinase-like (PK-like)"/>
    <property type="match status" value="1"/>
</dbReference>
<organism evidence="1 2">
    <name type="scientific">Nocardioides nanhaiensis</name>
    <dbReference type="NCBI Taxonomy" id="1476871"/>
    <lineage>
        <taxon>Bacteria</taxon>
        <taxon>Bacillati</taxon>
        <taxon>Actinomycetota</taxon>
        <taxon>Actinomycetes</taxon>
        <taxon>Propionibacteriales</taxon>
        <taxon>Nocardioidaceae</taxon>
        <taxon>Nocardioides</taxon>
    </lineage>
</organism>
<reference evidence="2" key="1">
    <citation type="journal article" date="2019" name="Int. J. Syst. Evol. Microbiol.">
        <title>The Global Catalogue of Microorganisms (GCM) 10K type strain sequencing project: providing services to taxonomists for standard genome sequencing and annotation.</title>
        <authorList>
            <consortium name="The Broad Institute Genomics Platform"/>
            <consortium name="The Broad Institute Genome Sequencing Center for Infectious Disease"/>
            <person name="Wu L."/>
            <person name="Ma J."/>
        </authorList>
    </citation>
    <scope>NUCLEOTIDE SEQUENCE [LARGE SCALE GENOMIC DNA]</scope>
    <source>
        <strain evidence="2">JCM 18127</strain>
    </source>
</reference>
<sequence>MRIDPELDPFLTRHGLGTARPETAKHQNGRNTNLLVVTTTGHALFVKRVNTGSHDAAERIAACRAFEELRRTDLGVRRSLGTAPLLACDPELGLLAYQAVTGATSLAELSGEDPRADGPLAPHVPGMGRLLAAVHALDVERVPPRSGPPGMPPVDWLQELPWRMHQSATAPVLEVWRRLQGDPEVAAALRTLRADEDAAVRERPVAVHGDVRLDQLLVGHDDVLRLVDLEEFRRGDAARDVGAMVGEWLHRATLDIVEDHVTDPEAGAGPGERARAAVADLQLTHDEVVASGTAALERRRVVVERFWEAYTSAGGQHDPAFVERVTRFAGWHLFDRLIAVAEHTSRISAVHWAAAGIGRRALLDPAAAAPALGLPDPRTATEETAA</sequence>
<name>A0ABP8VU60_9ACTN</name>
<dbReference type="EMBL" id="BAABIM010000001">
    <property type="protein sequence ID" value="GAA4670135.1"/>
    <property type="molecule type" value="Genomic_DNA"/>
</dbReference>
<dbReference type="InterPro" id="IPR011009">
    <property type="entry name" value="Kinase-like_dom_sf"/>
</dbReference>